<reference evidence="2" key="1">
    <citation type="submission" date="2013-09" db="EMBL/GenBank/DDBJ databases">
        <title>Corchorus olitorius genome sequencing.</title>
        <authorList>
            <person name="Alam M."/>
            <person name="Haque M.S."/>
            <person name="Islam M.S."/>
            <person name="Emdad E.M."/>
            <person name="Islam M.M."/>
            <person name="Ahmed B."/>
            <person name="Halim A."/>
            <person name="Hossen Q.M.M."/>
            <person name="Hossain M.Z."/>
            <person name="Ahmed R."/>
            <person name="Khan M.M."/>
            <person name="Islam R."/>
            <person name="Rashid M.M."/>
            <person name="Khan S.A."/>
            <person name="Rahman M.S."/>
            <person name="Alam M."/>
            <person name="Yahiya A.S."/>
            <person name="Khan M.S."/>
            <person name="Azam M.S."/>
            <person name="Haque T."/>
            <person name="Lashkar M.Z.H."/>
            <person name="Akhand A.I."/>
            <person name="Morshed G."/>
            <person name="Roy S."/>
            <person name="Uddin K.S."/>
            <person name="Rabeya T."/>
            <person name="Hossain A.S."/>
            <person name="Chowdhury A."/>
            <person name="Snigdha A.R."/>
            <person name="Mortoza M.S."/>
            <person name="Matin S.A."/>
            <person name="Hoque S.M.E."/>
            <person name="Islam M.K."/>
            <person name="Roy D.K."/>
            <person name="Haider R."/>
            <person name="Moosa M.M."/>
            <person name="Elias S.M."/>
            <person name="Hasan A.M."/>
            <person name="Jahan S."/>
            <person name="Shafiuddin M."/>
            <person name="Mahmood N."/>
            <person name="Shommy N.S."/>
        </authorList>
    </citation>
    <scope>NUCLEOTIDE SEQUENCE [LARGE SCALE GENOMIC DNA]</scope>
    <source>
        <strain evidence="2">cv. O-4</strain>
    </source>
</reference>
<dbReference type="EMBL" id="AWUE01023353">
    <property type="protein sequence ID" value="OMO54057.1"/>
    <property type="molecule type" value="Genomic_DNA"/>
</dbReference>
<comment type="caution">
    <text evidence="1">The sequence shown here is derived from an EMBL/GenBank/DDBJ whole genome shotgun (WGS) entry which is preliminary data.</text>
</comment>
<evidence type="ECO:0000313" key="1">
    <source>
        <dbReference type="EMBL" id="OMO54057.1"/>
    </source>
</evidence>
<organism evidence="1 2">
    <name type="scientific">Corchorus olitorius</name>
    <dbReference type="NCBI Taxonomy" id="93759"/>
    <lineage>
        <taxon>Eukaryota</taxon>
        <taxon>Viridiplantae</taxon>
        <taxon>Streptophyta</taxon>
        <taxon>Embryophyta</taxon>
        <taxon>Tracheophyta</taxon>
        <taxon>Spermatophyta</taxon>
        <taxon>Magnoliopsida</taxon>
        <taxon>eudicotyledons</taxon>
        <taxon>Gunneridae</taxon>
        <taxon>Pentapetalae</taxon>
        <taxon>rosids</taxon>
        <taxon>malvids</taxon>
        <taxon>Malvales</taxon>
        <taxon>Malvaceae</taxon>
        <taxon>Grewioideae</taxon>
        <taxon>Apeibeae</taxon>
        <taxon>Corchorus</taxon>
    </lineage>
</organism>
<evidence type="ECO:0000313" key="2">
    <source>
        <dbReference type="Proteomes" id="UP000187203"/>
    </source>
</evidence>
<protein>
    <submittedName>
        <fullName evidence="1">Uncharacterized protein</fullName>
    </submittedName>
</protein>
<keyword evidence="2" id="KW-1185">Reference proteome</keyword>
<dbReference type="AlphaFoldDB" id="A0A1R3G7M7"/>
<gene>
    <name evidence="1" type="ORF">COLO4_36596</name>
</gene>
<sequence length="52" mass="5758">MELEVGQKILPSLPFPDLVPDTANTALKHLEREAERKGRFLSALRGKGKLEG</sequence>
<name>A0A1R3G7M7_9ROSI</name>
<dbReference type="Proteomes" id="UP000187203">
    <property type="component" value="Unassembled WGS sequence"/>
</dbReference>
<proteinExistence type="predicted"/>
<accession>A0A1R3G7M7</accession>